<gene>
    <name evidence="9" type="ORF">UCRPA7_3553</name>
</gene>
<proteinExistence type="inferred from homology"/>
<dbReference type="KEGG" id="tmn:UCRPA7_3553"/>
<dbReference type="OrthoDB" id="3648173at2759"/>
<dbReference type="Proteomes" id="UP000014074">
    <property type="component" value="Unassembled WGS sequence"/>
</dbReference>
<evidence type="ECO:0000256" key="2">
    <source>
        <dbReference type="ARBA" id="ARBA00022692"/>
    </source>
</evidence>
<evidence type="ECO:0000256" key="1">
    <source>
        <dbReference type="ARBA" id="ARBA00004141"/>
    </source>
</evidence>
<feature type="region of interest" description="Disordered" evidence="6">
    <location>
        <begin position="177"/>
        <end position="201"/>
    </location>
</feature>
<dbReference type="PANTHER" id="PTHR33048">
    <property type="entry name" value="PTH11-LIKE INTEGRAL MEMBRANE PROTEIN (AFU_ORTHOLOGUE AFUA_5G11245)"/>
    <property type="match status" value="1"/>
</dbReference>
<dbReference type="GO" id="GO:0016020">
    <property type="term" value="C:membrane"/>
    <property type="evidence" value="ECO:0007669"/>
    <property type="project" value="UniProtKB-SubCell"/>
</dbReference>
<feature type="transmembrane region" description="Helical" evidence="7">
    <location>
        <begin position="44"/>
        <end position="67"/>
    </location>
</feature>
<keyword evidence="2 7" id="KW-0812">Transmembrane</keyword>
<reference evidence="10" key="1">
    <citation type="journal article" date="2013" name="Genome Announc.">
        <title>Draft genome sequence of the ascomycete Phaeoacremonium aleophilum strain UCR-PA7, a causal agent of the esca disease complex in grapevines.</title>
        <authorList>
            <person name="Blanco-Ulate B."/>
            <person name="Rolshausen P."/>
            <person name="Cantu D."/>
        </authorList>
    </citation>
    <scope>NUCLEOTIDE SEQUENCE [LARGE SCALE GENOMIC DNA]</scope>
    <source>
        <strain evidence="10">UCR-PA7</strain>
    </source>
</reference>
<feature type="compositionally biased region" description="Polar residues" evidence="6">
    <location>
        <begin position="182"/>
        <end position="193"/>
    </location>
</feature>
<comment type="subcellular location">
    <subcellularLocation>
        <location evidence="1">Membrane</location>
        <topology evidence="1">Multi-pass membrane protein</topology>
    </subcellularLocation>
</comment>
<name>R8BND1_PHAM7</name>
<dbReference type="InterPro" id="IPR052337">
    <property type="entry name" value="SAT4-like"/>
</dbReference>
<dbReference type="eggNOG" id="ENOG502RISY">
    <property type="taxonomic scope" value="Eukaryota"/>
</dbReference>
<evidence type="ECO:0000313" key="10">
    <source>
        <dbReference type="Proteomes" id="UP000014074"/>
    </source>
</evidence>
<evidence type="ECO:0000256" key="5">
    <source>
        <dbReference type="ARBA" id="ARBA00038359"/>
    </source>
</evidence>
<protein>
    <recommendedName>
        <fullName evidence="8">Rhodopsin domain-containing protein</fullName>
    </recommendedName>
</protein>
<dbReference type="HOGENOM" id="CLU_1361267_0_0_1"/>
<evidence type="ECO:0000256" key="3">
    <source>
        <dbReference type="ARBA" id="ARBA00022989"/>
    </source>
</evidence>
<dbReference type="RefSeq" id="XP_007914266.1">
    <property type="nucleotide sequence ID" value="XM_007916075.1"/>
</dbReference>
<evidence type="ECO:0000256" key="4">
    <source>
        <dbReference type="ARBA" id="ARBA00023136"/>
    </source>
</evidence>
<comment type="similarity">
    <text evidence="5">Belongs to the SAT4 family.</text>
</comment>
<sequence>MVNNRMKALLYFIFAFGFFVCGVSIVRLLQLISQTGGQDFTFDIIGVAIWTLIEVNTAIVCACIMTLKPLIAKLFPNLLDPRTSAADTPPGAVVSQGGRPLTIGSKPFRVIRESWLLVHDHRVGVGFDSDAPILRGLRDEEGGESGQVSLQDIEALYNDHDYDIDLPAALPAARIQGKDGVDSSSTEQLTLPESRSVYHAK</sequence>
<accession>R8BND1</accession>
<keyword evidence="4 7" id="KW-0472">Membrane</keyword>
<evidence type="ECO:0000256" key="6">
    <source>
        <dbReference type="SAM" id="MobiDB-lite"/>
    </source>
</evidence>
<evidence type="ECO:0000259" key="8">
    <source>
        <dbReference type="Pfam" id="PF20684"/>
    </source>
</evidence>
<evidence type="ECO:0000256" key="7">
    <source>
        <dbReference type="SAM" id="Phobius"/>
    </source>
</evidence>
<dbReference type="GeneID" id="19323912"/>
<dbReference type="PANTHER" id="PTHR33048:SF47">
    <property type="entry name" value="INTEGRAL MEMBRANE PROTEIN-RELATED"/>
    <property type="match status" value="1"/>
</dbReference>
<keyword evidence="10" id="KW-1185">Reference proteome</keyword>
<keyword evidence="3 7" id="KW-1133">Transmembrane helix</keyword>
<organism evidence="9 10">
    <name type="scientific">Phaeoacremonium minimum (strain UCR-PA7)</name>
    <name type="common">Esca disease fungus</name>
    <name type="synonym">Togninia minima</name>
    <dbReference type="NCBI Taxonomy" id="1286976"/>
    <lineage>
        <taxon>Eukaryota</taxon>
        <taxon>Fungi</taxon>
        <taxon>Dikarya</taxon>
        <taxon>Ascomycota</taxon>
        <taxon>Pezizomycotina</taxon>
        <taxon>Sordariomycetes</taxon>
        <taxon>Sordariomycetidae</taxon>
        <taxon>Togniniales</taxon>
        <taxon>Togniniaceae</taxon>
        <taxon>Phaeoacremonium</taxon>
    </lineage>
</organism>
<evidence type="ECO:0000313" key="9">
    <source>
        <dbReference type="EMBL" id="EOO00908.1"/>
    </source>
</evidence>
<dbReference type="InterPro" id="IPR049326">
    <property type="entry name" value="Rhodopsin_dom_fungi"/>
</dbReference>
<dbReference type="EMBL" id="KB933059">
    <property type="protein sequence ID" value="EOO00908.1"/>
    <property type="molecule type" value="Genomic_DNA"/>
</dbReference>
<dbReference type="AlphaFoldDB" id="R8BND1"/>
<feature type="transmembrane region" description="Helical" evidence="7">
    <location>
        <begin position="9"/>
        <end position="32"/>
    </location>
</feature>
<feature type="domain" description="Rhodopsin" evidence="8">
    <location>
        <begin position="3"/>
        <end position="72"/>
    </location>
</feature>
<dbReference type="Pfam" id="PF20684">
    <property type="entry name" value="Fung_rhodopsin"/>
    <property type="match status" value="1"/>
</dbReference>